<evidence type="ECO:0000256" key="1">
    <source>
        <dbReference type="SAM" id="MobiDB-lite"/>
    </source>
</evidence>
<dbReference type="PATRIC" id="fig|242163.4.peg.5739"/>
<feature type="chain" id="PRO_5005544334" description="IncN plasmid KikA protein" evidence="2">
    <location>
        <begin position="24"/>
        <end position="104"/>
    </location>
</feature>
<evidence type="ECO:0008006" key="5">
    <source>
        <dbReference type="Google" id="ProtNLM"/>
    </source>
</evidence>
<name>A0A0L0MF69_9BURK</name>
<evidence type="ECO:0000256" key="2">
    <source>
        <dbReference type="SAM" id="SignalP"/>
    </source>
</evidence>
<protein>
    <recommendedName>
        <fullName evidence="5">IncN plasmid KikA protein</fullName>
    </recommendedName>
</protein>
<gene>
    <name evidence="3" type="ORF">BVER_05674c</name>
</gene>
<keyword evidence="2" id="KW-0732">Signal</keyword>
<accession>A0A0L0MF69</accession>
<sequence>MKIRMLSLAAIVLAAAVSGQAEAKDNNDACGAILCLVGEAMGQGGGRACTPYLAKYFAIQVFHHGFSASRTASARRDFLNQCSSGDPAQKSLIDSRYGSKRDGP</sequence>
<dbReference type="EMBL" id="LFJJ01000055">
    <property type="protein sequence ID" value="KND60589.1"/>
    <property type="molecule type" value="Genomic_DNA"/>
</dbReference>
<dbReference type="RefSeq" id="WP_050453537.1">
    <property type="nucleotide sequence ID" value="NZ_LFJJ01000055.1"/>
</dbReference>
<dbReference type="OrthoDB" id="6904272at2"/>
<organism evidence="3 4">
    <name type="scientific">Candidatus Burkholderia verschuerenii</name>
    <dbReference type="NCBI Taxonomy" id="242163"/>
    <lineage>
        <taxon>Bacteria</taxon>
        <taxon>Pseudomonadati</taxon>
        <taxon>Pseudomonadota</taxon>
        <taxon>Betaproteobacteria</taxon>
        <taxon>Burkholderiales</taxon>
        <taxon>Burkholderiaceae</taxon>
        <taxon>Burkholderia</taxon>
    </lineage>
</organism>
<evidence type="ECO:0000313" key="3">
    <source>
        <dbReference type="EMBL" id="KND60589.1"/>
    </source>
</evidence>
<dbReference type="AlphaFoldDB" id="A0A0L0MF69"/>
<feature type="signal peptide" evidence="2">
    <location>
        <begin position="1"/>
        <end position="23"/>
    </location>
</feature>
<evidence type="ECO:0000313" key="4">
    <source>
        <dbReference type="Proteomes" id="UP000036959"/>
    </source>
</evidence>
<dbReference type="Proteomes" id="UP000036959">
    <property type="component" value="Unassembled WGS sequence"/>
</dbReference>
<proteinExistence type="predicted"/>
<keyword evidence="4" id="KW-1185">Reference proteome</keyword>
<reference evidence="4" key="1">
    <citation type="submission" date="2015-06" db="EMBL/GenBank/DDBJ databases">
        <title>Comparative genomics of Burkholderia leaf nodule symbionts.</title>
        <authorList>
            <person name="Carlier A."/>
            <person name="Eberl L."/>
            <person name="Pinto-Carbo M."/>
        </authorList>
    </citation>
    <scope>NUCLEOTIDE SEQUENCE [LARGE SCALE GENOMIC DNA]</scope>
    <source>
        <strain evidence="4">UZHbot4</strain>
    </source>
</reference>
<comment type="caution">
    <text evidence="3">The sequence shown here is derived from an EMBL/GenBank/DDBJ whole genome shotgun (WGS) entry which is preliminary data.</text>
</comment>
<dbReference type="InterPro" id="IPR009989">
    <property type="entry name" value="TrbM"/>
</dbReference>
<dbReference type="Pfam" id="PF07424">
    <property type="entry name" value="TrbM"/>
    <property type="match status" value="1"/>
</dbReference>
<feature type="region of interest" description="Disordered" evidence="1">
    <location>
        <begin position="85"/>
        <end position="104"/>
    </location>
</feature>